<dbReference type="Gene3D" id="3.30.1360.20">
    <property type="entry name" value="Transcriptional coactivator/pterin dehydratase"/>
    <property type="match status" value="1"/>
</dbReference>
<keyword evidence="4" id="KW-0456">Lyase</keyword>
<dbReference type="Pfam" id="PF01329">
    <property type="entry name" value="Pterin_4a"/>
    <property type="match status" value="1"/>
</dbReference>
<evidence type="ECO:0000256" key="1">
    <source>
        <dbReference type="ARBA" id="ARBA00001554"/>
    </source>
</evidence>
<proteinExistence type="inferred from homology"/>
<gene>
    <name evidence="6" type="primary">Contig15070.g741</name>
    <name evidence="6" type="ORF">STYLEM_1330</name>
</gene>
<dbReference type="EC" id="4.2.1.96" evidence="3"/>
<evidence type="ECO:0000313" key="7">
    <source>
        <dbReference type="Proteomes" id="UP000039865"/>
    </source>
</evidence>
<dbReference type="InterPro" id="IPR036428">
    <property type="entry name" value="PCD_sf"/>
</dbReference>
<dbReference type="GO" id="GO:0006729">
    <property type="term" value="P:tetrahydrobiopterin biosynthetic process"/>
    <property type="evidence" value="ECO:0007669"/>
    <property type="project" value="InterPro"/>
</dbReference>
<protein>
    <recommendedName>
        <fullName evidence="3">4a-hydroxytetrahydrobiopterin dehydratase</fullName>
        <ecNumber evidence="3">4.2.1.96</ecNumber>
    </recommendedName>
    <alternativeName>
        <fullName evidence="5">4-alpha-hydroxy-tetrahydropterin dehydratase</fullName>
    </alternativeName>
</protein>
<reference evidence="6 7" key="1">
    <citation type="submission" date="2014-06" db="EMBL/GenBank/DDBJ databases">
        <authorList>
            <person name="Swart Estienne"/>
        </authorList>
    </citation>
    <scope>NUCLEOTIDE SEQUENCE [LARGE SCALE GENOMIC DNA]</scope>
    <source>
        <strain evidence="6 7">130c</strain>
    </source>
</reference>
<dbReference type="InterPro" id="IPR001533">
    <property type="entry name" value="Pterin_deHydtase"/>
</dbReference>
<evidence type="ECO:0000313" key="6">
    <source>
        <dbReference type="EMBL" id="CDW72371.1"/>
    </source>
</evidence>
<organism evidence="6 7">
    <name type="scientific">Stylonychia lemnae</name>
    <name type="common">Ciliate</name>
    <dbReference type="NCBI Taxonomy" id="5949"/>
    <lineage>
        <taxon>Eukaryota</taxon>
        <taxon>Sar</taxon>
        <taxon>Alveolata</taxon>
        <taxon>Ciliophora</taxon>
        <taxon>Intramacronucleata</taxon>
        <taxon>Spirotrichea</taxon>
        <taxon>Stichotrichia</taxon>
        <taxon>Sporadotrichida</taxon>
        <taxon>Oxytrichidae</taxon>
        <taxon>Stylonychinae</taxon>
        <taxon>Stylonychia</taxon>
    </lineage>
</organism>
<dbReference type="AlphaFoldDB" id="A0A077ZVC5"/>
<evidence type="ECO:0000256" key="5">
    <source>
        <dbReference type="ARBA" id="ARBA00030497"/>
    </source>
</evidence>
<dbReference type="EMBL" id="CCKQ01001271">
    <property type="protein sequence ID" value="CDW72371.1"/>
    <property type="molecule type" value="Genomic_DNA"/>
</dbReference>
<sequence length="156" mass="18253">MLQSFLHNLRKQRVIGASSALQRLNQGWTAEGEAALQREYKFDNFDEASNFIYRYTQYCQMSNHSPIWFNVYNTVKVTLKNEEFGKISTKEVELAQYLDKIHQIRLVDRESVDALSYEKVIQIAQVDQSIELIRNKQNQTTPLFSENDEALRLTAQ</sequence>
<keyword evidence="7" id="KW-1185">Reference proteome</keyword>
<evidence type="ECO:0000256" key="3">
    <source>
        <dbReference type="ARBA" id="ARBA00013252"/>
    </source>
</evidence>
<dbReference type="OrthoDB" id="277398at2759"/>
<dbReference type="InParanoid" id="A0A077ZVC5"/>
<dbReference type="Proteomes" id="UP000039865">
    <property type="component" value="Unassembled WGS sequence"/>
</dbReference>
<dbReference type="SUPFAM" id="SSF55248">
    <property type="entry name" value="PCD-like"/>
    <property type="match status" value="1"/>
</dbReference>
<evidence type="ECO:0000256" key="2">
    <source>
        <dbReference type="ARBA" id="ARBA00006472"/>
    </source>
</evidence>
<comment type="catalytic activity">
    <reaction evidence="1">
        <text>(4aS,6R)-4a-hydroxy-L-erythro-5,6,7,8-tetrahydrobiopterin = (6R)-L-erythro-6,7-dihydrobiopterin + H2O</text>
        <dbReference type="Rhea" id="RHEA:11920"/>
        <dbReference type="ChEBI" id="CHEBI:15377"/>
        <dbReference type="ChEBI" id="CHEBI:15642"/>
        <dbReference type="ChEBI" id="CHEBI:43120"/>
        <dbReference type="EC" id="4.2.1.96"/>
    </reaction>
</comment>
<dbReference type="GO" id="GO:0008124">
    <property type="term" value="F:4-alpha-hydroxytetrahydrobiopterin dehydratase activity"/>
    <property type="evidence" value="ECO:0007669"/>
    <property type="project" value="UniProtKB-EC"/>
</dbReference>
<dbReference type="PANTHER" id="PTHR12599:SF0">
    <property type="entry name" value="PTERIN-4-ALPHA-CARBINOLAMINE DEHYDRATASE"/>
    <property type="match status" value="1"/>
</dbReference>
<comment type="similarity">
    <text evidence="2">Belongs to the pterin-4-alpha-carbinolamine dehydratase family.</text>
</comment>
<dbReference type="OMA" id="IAETWNF"/>
<accession>A0A077ZVC5</accession>
<name>A0A077ZVC5_STYLE</name>
<evidence type="ECO:0000256" key="4">
    <source>
        <dbReference type="ARBA" id="ARBA00023239"/>
    </source>
</evidence>
<dbReference type="PANTHER" id="PTHR12599">
    <property type="entry name" value="PTERIN-4-ALPHA-CARBINOLAMINE DEHYDRATASE"/>
    <property type="match status" value="1"/>
</dbReference>